<dbReference type="GO" id="GO:0016829">
    <property type="term" value="F:lyase activity"/>
    <property type="evidence" value="ECO:0007669"/>
    <property type="project" value="UniProtKB-KW"/>
</dbReference>
<evidence type="ECO:0000256" key="1">
    <source>
        <dbReference type="ARBA" id="ARBA00022723"/>
    </source>
</evidence>
<name>A0A1I4MJG1_9FIRM</name>
<proteinExistence type="predicted"/>
<dbReference type="GO" id="GO:0046872">
    <property type="term" value="F:metal ion binding"/>
    <property type="evidence" value="ECO:0007669"/>
    <property type="project" value="UniProtKB-KW"/>
</dbReference>
<keyword evidence="7" id="KW-1185">Reference proteome</keyword>
<dbReference type="InterPro" id="IPR050067">
    <property type="entry name" value="IPM_dehydratase_rel_enz"/>
</dbReference>
<feature type="domain" description="Aconitase/3-isopropylmalate dehydratase large subunit alpha/beta/alpha" evidence="5">
    <location>
        <begin position="70"/>
        <end position="224"/>
    </location>
</feature>
<dbReference type="InterPro" id="IPR001030">
    <property type="entry name" value="Acoase/IPM_deHydtase_lsu_aba"/>
</dbReference>
<keyword evidence="3" id="KW-0411">Iron-sulfur</keyword>
<dbReference type="PANTHER" id="PTHR43822:SF2">
    <property type="entry name" value="HOMOACONITASE, MITOCHONDRIAL"/>
    <property type="match status" value="1"/>
</dbReference>
<dbReference type="PANTHER" id="PTHR43822">
    <property type="entry name" value="HOMOACONITASE, MITOCHONDRIAL-RELATED"/>
    <property type="match status" value="1"/>
</dbReference>
<dbReference type="GO" id="GO:0051536">
    <property type="term" value="F:iron-sulfur cluster binding"/>
    <property type="evidence" value="ECO:0007669"/>
    <property type="project" value="UniProtKB-KW"/>
</dbReference>
<dbReference type="SUPFAM" id="SSF53732">
    <property type="entry name" value="Aconitase iron-sulfur domain"/>
    <property type="match status" value="1"/>
</dbReference>
<organism evidence="6 7">
    <name type="scientific">Pelosinus propionicus DSM 13327</name>
    <dbReference type="NCBI Taxonomy" id="1123291"/>
    <lineage>
        <taxon>Bacteria</taxon>
        <taxon>Bacillati</taxon>
        <taxon>Bacillota</taxon>
        <taxon>Negativicutes</taxon>
        <taxon>Selenomonadales</taxon>
        <taxon>Sporomusaceae</taxon>
        <taxon>Pelosinus</taxon>
    </lineage>
</organism>
<keyword evidence="1" id="KW-0479">Metal-binding</keyword>
<accession>A0A1I4MJG1</accession>
<dbReference type="AlphaFoldDB" id="A0A1I4MJG1"/>
<dbReference type="STRING" id="1123291.SAMN04490355_103452"/>
<protein>
    <submittedName>
        <fullName evidence="6">3-isopropylmalate/(R)-2-methylmalate dehydratase large subunit</fullName>
    </submittedName>
</protein>
<evidence type="ECO:0000313" key="7">
    <source>
        <dbReference type="Proteomes" id="UP000199520"/>
    </source>
</evidence>
<dbReference type="InterPro" id="IPR015931">
    <property type="entry name" value="Acnase/IPM_dHydase_lsu_aba_1/3"/>
</dbReference>
<dbReference type="Gene3D" id="3.30.499.10">
    <property type="entry name" value="Aconitase, domain 3"/>
    <property type="match status" value="2"/>
</dbReference>
<keyword evidence="4" id="KW-0456">Lyase</keyword>
<sequence>MVIGKEILARAANAMNVKSKETIQVAIDYCIINDAVSNLSIDYLCDEDSIFDKNKVAVIIDHDTPSGSEAVSIIQRKLINFAKKYDTIYHEGEGVGYQLMLDHYVKDGQIIAGCGEHISVLGAVGAIAFKVSPRRLAEVVKSGILEMKVPEFIKIEFSGNLSPGVYAKDLILHVIKDVGTTKLAGKILEFTGEALQALTLNDRITICNLAGKTNAASAVVNLSESSNGDEYGATYQYDLGLVKPSIATPGSYDNILEVDQVGNIKVNEVFIGGCSGGRIEDLRLAAKIIKGRKVSKGIRLMVAPITSSVYVQALREGLITEFIDAGAVIMNQGCSVCWGKSQGIIDADEVLVSAGSFNCMGCAGAKNAKIYISSAVTAAESSITGIISQARIR</sequence>
<gene>
    <name evidence="6" type="ORF">SAMN04490355_103452</name>
</gene>
<reference evidence="7" key="1">
    <citation type="submission" date="2016-10" db="EMBL/GenBank/DDBJ databases">
        <authorList>
            <person name="Varghese N."/>
            <person name="Submissions S."/>
        </authorList>
    </citation>
    <scope>NUCLEOTIDE SEQUENCE [LARGE SCALE GENOMIC DNA]</scope>
    <source>
        <strain evidence="7">DSM 13327</strain>
    </source>
</reference>
<evidence type="ECO:0000313" key="6">
    <source>
        <dbReference type="EMBL" id="SFM03404.1"/>
    </source>
</evidence>
<keyword evidence="2" id="KW-0408">Iron</keyword>
<dbReference type="EMBL" id="FOTS01000034">
    <property type="protein sequence ID" value="SFM03404.1"/>
    <property type="molecule type" value="Genomic_DNA"/>
</dbReference>
<dbReference type="PRINTS" id="PR00415">
    <property type="entry name" value="ACONITASE"/>
</dbReference>
<evidence type="ECO:0000256" key="4">
    <source>
        <dbReference type="ARBA" id="ARBA00023239"/>
    </source>
</evidence>
<evidence type="ECO:0000259" key="5">
    <source>
        <dbReference type="Pfam" id="PF00330"/>
    </source>
</evidence>
<evidence type="ECO:0000256" key="3">
    <source>
        <dbReference type="ARBA" id="ARBA00023014"/>
    </source>
</evidence>
<feature type="domain" description="Aconitase/3-isopropylmalate dehydratase large subunit alpha/beta/alpha" evidence="5">
    <location>
        <begin position="260"/>
        <end position="385"/>
    </location>
</feature>
<dbReference type="Pfam" id="PF00330">
    <property type="entry name" value="Aconitase"/>
    <property type="match status" value="2"/>
</dbReference>
<dbReference type="Proteomes" id="UP000199520">
    <property type="component" value="Unassembled WGS sequence"/>
</dbReference>
<evidence type="ECO:0000256" key="2">
    <source>
        <dbReference type="ARBA" id="ARBA00023004"/>
    </source>
</evidence>
<dbReference type="GO" id="GO:0043436">
    <property type="term" value="P:oxoacid metabolic process"/>
    <property type="evidence" value="ECO:0007669"/>
    <property type="project" value="UniProtKB-ARBA"/>
</dbReference>
<dbReference type="InterPro" id="IPR036008">
    <property type="entry name" value="Aconitase_4Fe-4S_dom"/>
</dbReference>